<feature type="compositionally biased region" description="Acidic residues" evidence="4">
    <location>
        <begin position="682"/>
        <end position="712"/>
    </location>
</feature>
<feature type="compositionally biased region" description="Basic residues" evidence="4">
    <location>
        <begin position="1"/>
        <end position="14"/>
    </location>
</feature>
<dbReference type="VEuPathDB" id="FungiDB:CAGL0L02871g"/>
<keyword evidence="3" id="KW-0539">Nucleus</keyword>
<evidence type="ECO:0000256" key="3">
    <source>
        <dbReference type="ARBA" id="ARBA00023242"/>
    </source>
</evidence>
<evidence type="ECO:0000256" key="1">
    <source>
        <dbReference type="ARBA" id="ARBA00004123"/>
    </source>
</evidence>
<sequence>MGKVSKATKKFQSKHLKDALEQRKKNKIEKKRREGRRGNKTEEEKKAKALTKEEQKMKKSSKDEVFRDMPVDEFFEKGIELPKENKKLKKKQAESKGDSSDESSSDEEGDINMDELSKNDPEFFKYLEENDKDLLDFAGSNPLDGVDDNEEEEDDNEEQQIDSDSDIEGKEEERKANQIELTHKLVKQWKTQLRESPSLKLIRNVVSAFKMAINLNRDEDTEEYKYAVTDEKAFQELMFIALKDLPAAVQKLVPYKETKGTRTLPSNKTVTKLSSIIKSHAAALLTFIADITNTESAALALHSVNSLMPYFISYRRILKELIKNIVEVWSTTKDVETQIATFAFLHSASKEFKKAILELVLKTTYSTFIKSCRRTNIRTMPLINFQKNSAAELFGIDEVVSYQVGFEYIRQLAIHLRNTINSTTKKTSKGNPAEAYKIVYNWQFCHSLDFWSRVLSFSCNPEKEGNHESPLRQLIYPLVQVTLGAARLIPTPQFFPLRFYLIRSMIRMSQNTAVFIPIYPLLSEILSSTAFTRNPKKSQNLVAFDFDHNIKCTAAYLGTRTYQEGLCEQFIDLVGEYLVLYSKSVAFPELATPVVISLRRYAKTSKNIKFNKQLLNIVEKLNQNIRLIEDKRSKIDFGPNNKTEVARFLNELPWEKTPLGAYVVVQREVREEKNKLLRESLEESEDDKSDDDENVIEKNLDDEDSEDEEMSE</sequence>
<proteinExistence type="inferred from homology"/>
<comment type="subcellular location">
    <subcellularLocation>
        <location evidence="1">Nucleus</location>
    </subcellularLocation>
</comment>
<dbReference type="VEuPathDB" id="FungiDB:GWK60_L12353"/>
<dbReference type="EMBL" id="LLZZ01000019">
    <property type="protein sequence ID" value="KTB12610.1"/>
    <property type="molecule type" value="Genomic_DNA"/>
</dbReference>
<evidence type="ECO:0000256" key="4">
    <source>
        <dbReference type="SAM" id="MobiDB-lite"/>
    </source>
</evidence>
<organism evidence="5 7">
    <name type="scientific">Candida glabrata</name>
    <name type="common">Yeast</name>
    <name type="synonym">Torulopsis glabrata</name>
    <dbReference type="NCBI Taxonomy" id="5478"/>
    <lineage>
        <taxon>Eukaryota</taxon>
        <taxon>Fungi</taxon>
        <taxon>Dikarya</taxon>
        <taxon>Ascomycota</taxon>
        <taxon>Saccharomycotina</taxon>
        <taxon>Saccharomycetes</taxon>
        <taxon>Saccharomycetales</taxon>
        <taxon>Saccharomycetaceae</taxon>
        <taxon>Nakaseomyces</taxon>
    </lineage>
</organism>
<evidence type="ECO:0000256" key="2">
    <source>
        <dbReference type="ARBA" id="ARBA00005907"/>
    </source>
</evidence>
<accession>A0A0W0CNL4</accession>
<feature type="compositionally biased region" description="Basic and acidic residues" evidence="4">
    <location>
        <begin position="36"/>
        <end position="99"/>
    </location>
</feature>
<feature type="region of interest" description="Disordered" evidence="4">
    <location>
        <begin position="677"/>
        <end position="712"/>
    </location>
</feature>
<dbReference type="VEuPathDB" id="FungiDB:GVI51_L02673"/>
<dbReference type="GO" id="GO:0030690">
    <property type="term" value="C:Noc1p-Noc2p complex"/>
    <property type="evidence" value="ECO:0007669"/>
    <property type="project" value="EnsemblFungi"/>
</dbReference>
<evidence type="ECO:0000313" key="6">
    <source>
        <dbReference type="EMBL" id="KTB12610.1"/>
    </source>
</evidence>
<gene>
    <name evidence="5" type="ORF">AO440_004555</name>
    <name evidence="6" type="ORF">AO440_005861</name>
</gene>
<dbReference type="GO" id="GO:0005654">
    <property type="term" value="C:nucleoplasm"/>
    <property type="evidence" value="ECO:0007669"/>
    <property type="project" value="EnsemblFungi"/>
</dbReference>
<feature type="compositionally biased region" description="Acidic residues" evidence="4">
    <location>
        <begin position="145"/>
        <end position="166"/>
    </location>
</feature>
<dbReference type="OMA" id="GCLRYYL"/>
<protein>
    <submittedName>
        <fullName evidence="5">Nucleolar complex protein 2</fullName>
    </submittedName>
</protein>
<dbReference type="InterPro" id="IPR005343">
    <property type="entry name" value="Noc2"/>
</dbReference>
<dbReference type="Pfam" id="PF03715">
    <property type="entry name" value="Noc2"/>
    <property type="match status" value="1"/>
</dbReference>
<dbReference type="GO" id="GO:0042273">
    <property type="term" value="P:ribosomal large subunit biogenesis"/>
    <property type="evidence" value="ECO:0007669"/>
    <property type="project" value="EnsemblFungi"/>
</dbReference>
<reference evidence="5 7" key="1">
    <citation type="submission" date="2015-10" db="EMBL/GenBank/DDBJ databases">
        <title>Draft genomes sequences of Candida glabrata isolates 1A, 1B, 2A, 2B, 3A and 3B.</title>
        <authorList>
            <person name="Haavelsrud O.E."/>
            <person name="Gaustad P."/>
        </authorList>
    </citation>
    <scope>NUCLEOTIDE SEQUENCE [LARGE SCALE GENOMIC DNA]</scope>
    <source>
        <strain evidence="5">910700640</strain>
    </source>
</reference>
<dbReference type="AlphaFoldDB" id="A0A0W0CNL4"/>
<feature type="region of interest" description="Disordered" evidence="4">
    <location>
        <begin position="1"/>
        <end position="122"/>
    </location>
</feature>
<dbReference type="SUPFAM" id="SSF48371">
    <property type="entry name" value="ARM repeat"/>
    <property type="match status" value="1"/>
</dbReference>
<comment type="similarity">
    <text evidence="2">Belongs to the NOC2 family.</text>
</comment>
<evidence type="ECO:0000313" key="5">
    <source>
        <dbReference type="EMBL" id="KTB01173.1"/>
    </source>
</evidence>
<dbReference type="EMBL" id="LLZZ01000132">
    <property type="protein sequence ID" value="KTB01173.1"/>
    <property type="molecule type" value="Genomic_DNA"/>
</dbReference>
<feature type="region of interest" description="Disordered" evidence="4">
    <location>
        <begin position="135"/>
        <end position="173"/>
    </location>
</feature>
<dbReference type="GO" id="GO:0030691">
    <property type="term" value="C:Noc2p-Noc3p complex"/>
    <property type="evidence" value="ECO:0007669"/>
    <property type="project" value="EnsemblFungi"/>
</dbReference>
<evidence type="ECO:0000313" key="7">
    <source>
        <dbReference type="Proteomes" id="UP000054886"/>
    </source>
</evidence>
<dbReference type="VEuPathDB" id="FungiDB:B1J91_L02871g"/>
<name>A0A0W0CNL4_CANGB</name>
<dbReference type="PANTHER" id="PTHR12687:SF4">
    <property type="entry name" value="NUCLEOLAR COMPLEX PROTEIN 2 HOMOLOG"/>
    <property type="match status" value="1"/>
</dbReference>
<feature type="compositionally biased region" description="Acidic residues" evidence="4">
    <location>
        <begin position="100"/>
        <end position="113"/>
    </location>
</feature>
<dbReference type="GO" id="GO:0005730">
    <property type="term" value="C:nucleolus"/>
    <property type="evidence" value="ECO:0007669"/>
    <property type="project" value="EnsemblFungi"/>
</dbReference>
<comment type="caution">
    <text evidence="5">The sequence shown here is derived from an EMBL/GenBank/DDBJ whole genome shotgun (WGS) entry which is preliminary data.</text>
</comment>
<dbReference type="InterPro" id="IPR016024">
    <property type="entry name" value="ARM-type_fold"/>
</dbReference>
<dbReference type="PANTHER" id="PTHR12687">
    <property type="entry name" value="NUCLEOLAR COMPLEX 2 AND RAD4-RELATED"/>
    <property type="match status" value="1"/>
</dbReference>
<feature type="compositionally biased region" description="Basic residues" evidence="4">
    <location>
        <begin position="24"/>
        <end position="35"/>
    </location>
</feature>
<dbReference type="Proteomes" id="UP000054886">
    <property type="component" value="Unassembled WGS sequence"/>
</dbReference>